<dbReference type="Proteomes" id="UP000232323">
    <property type="component" value="Unassembled WGS sequence"/>
</dbReference>
<feature type="region of interest" description="Disordered" evidence="1">
    <location>
        <begin position="197"/>
        <end position="236"/>
    </location>
</feature>
<feature type="compositionally biased region" description="Acidic residues" evidence="1">
    <location>
        <begin position="818"/>
        <end position="833"/>
    </location>
</feature>
<feature type="region of interest" description="Disordered" evidence="1">
    <location>
        <begin position="787"/>
        <end position="833"/>
    </location>
</feature>
<feature type="compositionally biased region" description="Low complexity" evidence="1">
    <location>
        <begin position="48"/>
        <end position="57"/>
    </location>
</feature>
<feature type="region of interest" description="Disordered" evidence="1">
    <location>
        <begin position="124"/>
        <end position="145"/>
    </location>
</feature>
<name>A0A250WSY9_9CHLO</name>
<proteinExistence type="predicted"/>
<dbReference type="EMBL" id="BEGY01000005">
    <property type="protein sequence ID" value="GAX73819.1"/>
    <property type="molecule type" value="Genomic_DNA"/>
</dbReference>
<gene>
    <name evidence="2" type="ORF">CEUSTIGMA_g1270.t1</name>
</gene>
<evidence type="ECO:0000313" key="2">
    <source>
        <dbReference type="EMBL" id="GAX73819.1"/>
    </source>
</evidence>
<organism evidence="2 3">
    <name type="scientific">Chlamydomonas eustigma</name>
    <dbReference type="NCBI Taxonomy" id="1157962"/>
    <lineage>
        <taxon>Eukaryota</taxon>
        <taxon>Viridiplantae</taxon>
        <taxon>Chlorophyta</taxon>
        <taxon>core chlorophytes</taxon>
        <taxon>Chlorophyceae</taxon>
        <taxon>CS clade</taxon>
        <taxon>Chlamydomonadales</taxon>
        <taxon>Chlamydomonadaceae</taxon>
        <taxon>Chlamydomonas</taxon>
    </lineage>
</organism>
<reference evidence="2 3" key="1">
    <citation type="submission" date="2017-08" db="EMBL/GenBank/DDBJ databases">
        <title>Acidophilic green algal genome provides insights into adaptation to an acidic environment.</title>
        <authorList>
            <person name="Hirooka S."/>
            <person name="Hirose Y."/>
            <person name="Kanesaki Y."/>
            <person name="Higuchi S."/>
            <person name="Fujiwara T."/>
            <person name="Onuma R."/>
            <person name="Era A."/>
            <person name="Ohbayashi R."/>
            <person name="Uzuka A."/>
            <person name="Nozaki H."/>
            <person name="Yoshikawa H."/>
            <person name="Miyagishima S.Y."/>
        </authorList>
    </citation>
    <scope>NUCLEOTIDE SEQUENCE [LARGE SCALE GENOMIC DNA]</scope>
    <source>
        <strain evidence="2 3">NIES-2499</strain>
    </source>
</reference>
<feature type="compositionally biased region" description="Basic and acidic residues" evidence="1">
    <location>
        <begin position="787"/>
        <end position="801"/>
    </location>
</feature>
<protein>
    <submittedName>
        <fullName evidence="2">Uncharacterized protein</fullName>
    </submittedName>
</protein>
<feature type="region of interest" description="Disordered" evidence="1">
    <location>
        <begin position="29"/>
        <end position="87"/>
    </location>
</feature>
<comment type="caution">
    <text evidence="2">The sequence shown here is derived from an EMBL/GenBank/DDBJ whole genome shotgun (WGS) entry which is preliminary data.</text>
</comment>
<feature type="compositionally biased region" description="Basic and acidic residues" evidence="1">
    <location>
        <begin position="75"/>
        <end position="87"/>
    </location>
</feature>
<feature type="region of interest" description="Disordered" evidence="1">
    <location>
        <begin position="342"/>
        <end position="362"/>
    </location>
</feature>
<feature type="region of interest" description="Disordered" evidence="1">
    <location>
        <begin position="424"/>
        <end position="455"/>
    </location>
</feature>
<feature type="region of interest" description="Disordered" evidence="1">
    <location>
        <begin position="743"/>
        <end position="771"/>
    </location>
</feature>
<evidence type="ECO:0000313" key="3">
    <source>
        <dbReference type="Proteomes" id="UP000232323"/>
    </source>
</evidence>
<sequence>MACHKPIMLLKISHNPAVSSRISGATSKALKGTKNVSHANAAHDQQNDTASTSSTVSDTKKAGTQRYVNGIPRSILHDPDVDTSDLDGRWSEERDERFYKELLRGAGKQYMGGIEVDINDRRSWPKVGGVPNPETDPRIQPPRLLPKGTTAAEVAVFWHLPSTEALDMLLQPICEMTAMLQLGVDRKEVERYAKEAQHLRGSTQLQGLPARPPETSATKKRNTPEGNTEGSRSESIGPIKNLVEAVLNLRETLLEAYALDEESMRVFAPREVLDQHVGSYKDLGEHGLIDSPFMGLAQLPGDYPKPGGVDKVQRIARLKTLGEEYTPDEMLEYMDSIEAAHEARKGAGRAGSRGTSPRPEAFDPWAWRRERRRVEASEKERNLERPWATLLNENGITAGFQLADGNVNKVDLQTDFDKKGASLSAGGSLLGRVPSSTKHSGLGSTEESSELAREDPEYFAMRQHLEGERDAWVAYKAKVEEHEGMPYEFGHLIPAARRASALKPGPRSRAWWRGKLLGPHDDDEEADQQLDQGSDKNAARNAGILHDTTSSLFSKGLGITPLLRVPPSTPTEREQIQREVVSGLVTGRSTSVLSGAKRDKGTCFRPGKEPVQPEYQISISAGDVLELNSVRLRRSSKGHQSTGLSSGHALLEELQSWVRRQTRYKCHTAHSSKESIACVITEDLEILSRLPCVKVSGVQLIVVSSNPTLTELVNSSVGGVHLHWGAVRLGWYRSGSSFKHESLRAGEPDPVSAAGNAGYVGGGSRKGSRTATEKMMVRRKMGDYGDVRYIGDEEPQSKEEQEMFDEFMSDLMRRSSGDEGEQGEEQEEEQEES</sequence>
<accession>A0A250WSY9</accession>
<feature type="compositionally biased region" description="Polar residues" evidence="1">
    <location>
        <begin position="224"/>
        <end position="234"/>
    </location>
</feature>
<evidence type="ECO:0000256" key="1">
    <source>
        <dbReference type="SAM" id="MobiDB-lite"/>
    </source>
</evidence>
<feature type="region of interest" description="Disordered" evidence="1">
    <location>
        <begin position="513"/>
        <end position="534"/>
    </location>
</feature>
<keyword evidence="3" id="KW-1185">Reference proteome</keyword>
<dbReference type="AlphaFoldDB" id="A0A250WSY9"/>